<evidence type="ECO:0000256" key="6">
    <source>
        <dbReference type="SAM" id="MobiDB-lite"/>
    </source>
</evidence>
<sequence>MDYTKCESAQDLANKLVPILDALSYEESEDTWNKIETAMKNLTTLAASGASKYPLFLSKIKELYDPIRKSIQTERTRLSGATTEMLEQVAISVNKDFQSLSQLFFPEVIKLLGRTNKVFVTRGIRCLTTIINSSRSFDQIPLLCEQVTKDPSKILRKNISKVLLVAIQGVASTDSSSENDSEREEMKKYFEVVENAISIAAVDADVDVRATTRTIFQTYKTKFPENTSQLLSKLDPVAQKYLKINVSNTTSVGSDQNGNTKPLLAKSKIQLRSGMTLRKRAAMSKDEQKSTPETSESQEGFVSYPKLTKDSDITDVSAEPKDRYKPQPVRRIMSNQQPKQPTEPNLLQNRNIQMYELNSSQENLAKPESEHNDFNGEKMNVDNEVIGSSPVENNTNQECIQTTQESKNSFFESTPTSSLNKVVPVKAAVLGAFVSKAAKQINEASTISTRTNILSRKRTFSNSSIEDDKESSNNSQNKTLGRVKARKLLDTDKCVTGINLNDTNQKLTARKLNGSTRIPQLLTTQLVTTGVSNKPTAIRLNMRNREIRRITIVRARQAALLGSKLQRGNALLSRTKLEPKRLQKLVDNSKIVKAVGLKSDSSSTQPQSNNQPVRSRVGVVDSNAKNTSSNHIPSVVLNKVNTKARSGSGLGNNSTSRRLIPSQSTTSSINSKRTVNQSTTQSKVPGYLKPTASSNVRNKQSMVKRNTSKPMIYVQSIPEQKETIKLQPLEQPSNNTAKDNKKCDTKVNFEPEIEKKEHLSVNRGEYIDIKRVGTDSKKNGNSLLDNNDIVCSVKPNDNMKKAIESPLTKKFIKATAMAFAKNIQSPQNKIMAFGPMAIARLLNTPVFLKSGVDEFSKIKSDNADNNTKETNDYYNINKSESVPSKKTGNSDASVVFFSPLANRKSKKQDTEIGNLGATDDSIIYGDMDVDINKEKIMVDVTTKNKLSIKNGDMISADKDVKGDEIDGDLKSLVCC</sequence>
<dbReference type="SUPFAM" id="SSF48371">
    <property type="entry name" value="ARM repeat"/>
    <property type="match status" value="1"/>
</dbReference>
<feature type="compositionally biased region" description="Low complexity" evidence="6">
    <location>
        <begin position="599"/>
        <end position="612"/>
    </location>
</feature>
<dbReference type="AlphaFoldDB" id="A0A2T9YDQ0"/>
<evidence type="ECO:0000256" key="3">
    <source>
        <dbReference type="ARBA" id="ARBA00022618"/>
    </source>
</evidence>
<dbReference type="InterPro" id="IPR011989">
    <property type="entry name" value="ARM-like"/>
</dbReference>
<name>A0A2T9YDQ0_9FUNG</name>
<dbReference type="EMBL" id="MBFT01000481">
    <property type="protein sequence ID" value="PVU90467.1"/>
    <property type="molecule type" value="Genomic_DNA"/>
</dbReference>
<dbReference type="Pfam" id="PF12348">
    <property type="entry name" value="CLASP_N"/>
    <property type="match status" value="1"/>
</dbReference>
<organism evidence="8 10">
    <name type="scientific">Furculomyces boomerangus</name>
    <dbReference type="NCBI Taxonomy" id="61424"/>
    <lineage>
        <taxon>Eukaryota</taxon>
        <taxon>Fungi</taxon>
        <taxon>Fungi incertae sedis</taxon>
        <taxon>Zoopagomycota</taxon>
        <taxon>Kickxellomycotina</taxon>
        <taxon>Harpellomycetes</taxon>
        <taxon>Harpellales</taxon>
        <taxon>Harpellaceae</taxon>
        <taxon>Furculomyces</taxon>
    </lineage>
</organism>
<dbReference type="STRING" id="61424.A0A2T9YDQ0"/>
<keyword evidence="10" id="KW-1185">Reference proteome</keyword>
<dbReference type="GO" id="GO:0005881">
    <property type="term" value="C:cytoplasmic microtubule"/>
    <property type="evidence" value="ECO:0007669"/>
    <property type="project" value="TreeGrafter"/>
</dbReference>
<evidence type="ECO:0000256" key="1">
    <source>
        <dbReference type="ARBA" id="ARBA00004186"/>
    </source>
</evidence>
<evidence type="ECO:0000256" key="2">
    <source>
        <dbReference type="ARBA" id="ARBA00009549"/>
    </source>
</evidence>
<evidence type="ECO:0000313" key="10">
    <source>
        <dbReference type="Proteomes" id="UP000245699"/>
    </source>
</evidence>
<dbReference type="OrthoDB" id="4699125at2759"/>
<dbReference type="PANTHER" id="PTHR21567:SF60">
    <property type="entry name" value="CLASP N-TERMINAL DOMAIN-CONTAINING PROTEIN"/>
    <property type="match status" value="1"/>
</dbReference>
<reference evidence="8 10" key="1">
    <citation type="journal article" date="2018" name="MBio">
        <title>Comparative Genomics Reveals the Core Gene Toolbox for the Fungus-Insect Symbiosis.</title>
        <authorList>
            <person name="Wang Y."/>
            <person name="Stata M."/>
            <person name="Wang W."/>
            <person name="Stajich J.E."/>
            <person name="White M.M."/>
            <person name="Moncalvo J.M."/>
        </authorList>
    </citation>
    <scope>NUCLEOTIDE SEQUENCE [LARGE SCALE GENOMIC DNA]</scope>
    <source>
        <strain evidence="8 10">AUS-77-4</strain>
    </source>
</reference>
<evidence type="ECO:0000256" key="5">
    <source>
        <dbReference type="ARBA" id="ARBA00022776"/>
    </source>
</evidence>
<accession>A0A2T9YDQ0</accession>
<dbReference type="GO" id="GO:0090307">
    <property type="term" value="P:mitotic spindle assembly"/>
    <property type="evidence" value="ECO:0007669"/>
    <property type="project" value="TreeGrafter"/>
</dbReference>
<dbReference type="GO" id="GO:0005876">
    <property type="term" value="C:spindle microtubule"/>
    <property type="evidence" value="ECO:0007669"/>
    <property type="project" value="TreeGrafter"/>
</dbReference>
<dbReference type="GO" id="GO:1990023">
    <property type="term" value="C:mitotic spindle midzone"/>
    <property type="evidence" value="ECO:0007669"/>
    <property type="project" value="TreeGrafter"/>
</dbReference>
<dbReference type="GO" id="GO:0005815">
    <property type="term" value="C:microtubule organizing center"/>
    <property type="evidence" value="ECO:0007669"/>
    <property type="project" value="TreeGrafter"/>
</dbReference>
<dbReference type="Proteomes" id="UP000245699">
    <property type="component" value="Unassembled WGS sequence"/>
</dbReference>
<protein>
    <recommendedName>
        <fullName evidence="7">CLASP N-terminal domain-containing protein</fullName>
    </recommendedName>
</protein>
<feature type="compositionally biased region" description="Polar residues" evidence="6">
    <location>
        <begin position="291"/>
        <end position="300"/>
    </location>
</feature>
<keyword evidence="5" id="KW-0498">Mitosis</keyword>
<feature type="region of interest" description="Disordered" evidence="6">
    <location>
        <begin position="623"/>
        <end position="705"/>
    </location>
</feature>
<keyword evidence="5" id="KW-0131">Cell cycle</keyword>
<dbReference type="GO" id="GO:0051301">
    <property type="term" value="P:cell division"/>
    <property type="evidence" value="ECO:0007669"/>
    <property type="project" value="UniProtKB-KW"/>
</dbReference>
<dbReference type="EMBL" id="MBFT01000214">
    <property type="protein sequence ID" value="PVU94968.1"/>
    <property type="molecule type" value="Genomic_DNA"/>
</dbReference>
<dbReference type="InterPro" id="IPR024395">
    <property type="entry name" value="CLASP_N_dom"/>
</dbReference>
<dbReference type="GO" id="GO:0008017">
    <property type="term" value="F:microtubule binding"/>
    <property type="evidence" value="ECO:0007669"/>
    <property type="project" value="TreeGrafter"/>
</dbReference>
<feature type="compositionally biased region" description="Polar residues" evidence="6">
    <location>
        <begin position="639"/>
        <end position="683"/>
    </location>
</feature>
<feature type="domain" description="CLASP N-terminal" evidence="7">
    <location>
        <begin position="16"/>
        <end position="242"/>
    </location>
</feature>
<evidence type="ECO:0000259" key="7">
    <source>
        <dbReference type="Pfam" id="PF12348"/>
    </source>
</evidence>
<dbReference type="Gene3D" id="1.25.10.10">
    <property type="entry name" value="Leucine-rich Repeat Variant"/>
    <property type="match status" value="1"/>
</dbReference>
<evidence type="ECO:0000313" key="9">
    <source>
        <dbReference type="EMBL" id="PVU94968.1"/>
    </source>
</evidence>
<keyword evidence="3" id="KW-0132">Cell division</keyword>
<feature type="region of interest" description="Disordered" evidence="6">
    <location>
        <begin position="277"/>
        <end position="347"/>
    </location>
</feature>
<feature type="compositionally biased region" description="Basic and acidic residues" evidence="6">
    <location>
        <begin position="307"/>
        <end position="325"/>
    </location>
</feature>
<comment type="similarity">
    <text evidence="2">Belongs to the CLASP family.</text>
</comment>
<dbReference type="PANTHER" id="PTHR21567">
    <property type="entry name" value="CLASP"/>
    <property type="match status" value="1"/>
</dbReference>
<keyword evidence="4" id="KW-0493">Microtubule</keyword>
<feature type="region of interest" description="Disordered" evidence="6">
    <location>
        <begin position="597"/>
        <end position="616"/>
    </location>
</feature>
<proteinExistence type="inferred from homology"/>
<feature type="compositionally biased region" description="Polar residues" evidence="6">
    <location>
        <begin position="623"/>
        <end position="632"/>
    </location>
</feature>
<evidence type="ECO:0000256" key="4">
    <source>
        <dbReference type="ARBA" id="ARBA00022701"/>
    </source>
</evidence>
<evidence type="ECO:0000313" key="8">
    <source>
        <dbReference type="EMBL" id="PVU90467.1"/>
    </source>
</evidence>
<gene>
    <name evidence="9" type="ORF">BB559_002859</name>
    <name evidence="8" type="ORF">BB559_004600</name>
</gene>
<dbReference type="InterPro" id="IPR016024">
    <property type="entry name" value="ARM-type_fold"/>
</dbReference>
<feature type="compositionally biased region" description="Polar residues" evidence="6">
    <location>
        <begin position="691"/>
        <end position="705"/>
    </location>
</feature>
<comment type="caution">
    <text evidence="8">The sequence shown here is derived from an EMBL/GenBank/DDBJ whole genome shotgun (WGS) entry which is preliminary data.</text>
</comment>
<feature type="compositionally biased region" description="Polar residues" evidence="6">
    <location>
        <begin position="333"/>
        <end position="347"/>
    </location>
</feature>
<comment type="subcellular location">
    <subcellularLocation>
        <location evidence="1">Cytoplasm</location>
        <location evidence="1">Cytoskeleton</location>
        <location evidence="1">Spindle</location>
    </subcellularLocation>
</comment>